<proteinExistence type="inferred from homology"/>
<sequence>MFSKMKVATKLTIGFGLVIVLLLAVSAISLLRMGELNSQLHVVGGQLWPRVAMLGEVRHESDTIAIALHKMLLADNGADRARNREVVMAGRQSIGGSLERLDQLASHPRDRELLEAVRRERGRYIVGQDELIELISNERLPEARAYLNNALRPQLADYQSAIAAAADFQSQSLHAGIDQATAATAGARVQVLVSAGAALVVALLAGFLIMRSLGREMGGEPGYAAKVAHRVAEGDFTAKVVLRSGDSSSLLAAMKDMVGKLSMAFGEIHAAGGALVAASEEVGTSVQQQAAMSSQMSSAVAEITSTMEEFSASSSEIAQNAAVVVEMAQQTLANSRKGAEGVRMVLERMEDIRNDNEHNLREIMALGARSKEIGRIMEIINAVADQTRLIAFNAALEASSAGDAGRRFSVVAAEIRRLADSVADSSEDVAAKVGEIEDSINRLVVTSEKSASVIVAGTEASDEAAHNLDEILETAAGTDSAAQQISLATQQQKTASTQVVVALREIVGANRHGAQSTERVVQVGKELKRLAADLFETTRRFKYRDDDGGDRRADAAAPGA</sequence>
<evidence type="ECO:0000259" key="5">
    <source>
        <dbReference type="PROSITE" id="PS50111"/>
    </source>
</evidence>
<dbReference type="RefSeq" id="WP_107220267.1">
    <property type="nucleotide sequence ID" value="NZ_CP028339.1"/>
</dbReference>
<dbReference type="Gene3D" id="1.10.287.950">
    <property type="entry name" value="Methyl-accepting chemotaxis protein"/>
    <property type="match status" value="1"/>
</dbReference>
<feature type="compositionally biased region" description="Basic and acidic residues" evidence="4">
    <location>
        <begin position="541"/>
        <end position="554"/>
    </location>
</feature>
<evidence type="ECO:0000313" key="6">
    <source>
        <dbReference type="EMBL" id="AVR87952.1"/>
    </source>
</evidence>
<dbReference type="Pfam" id="PF12729">
    <property type="entry name" value="4HB_MCP_1"/>
    <property type="match status" value="1"/>
</dbReference>
<dbReference type="SMART" id="SM00283">
    <property type="entry name" value="MA"/>
    <property type="match status" value="1"/>
</dbReference>
<feature type="region of interest" description="Disordered" evidence="4">
    <location>
        <begin position="541"/>
        <end position="560"/>
    </location>
</feature>
<evidence type="ECO:0000256" key="1">
    <source>
        <dbReference type="ARBA" id="ARBA00023224"/>
    </source>
</evidence>
<dbReference type="PANTHER" id="PTHR32089:SF112">
    <property type="entry name" value="LYSOZYME-LIKE PROTEIN-RELATED"/>
    <property type="match status" value="1"/>
</dbReference>
<dbReference type="CDD" id="cd19411">
    <property type="entry name" value="MCP2201-like_sensor"/>
    <property type="match status" value="1"/>
</dbReference>
<gene>
    <name evidence="6" type="ORF">Tharo_1013</name>
</gene>
<dbReference type="InterPro" id="IPR024478">
    <property type="entry name" value="HlyB_4HB_MCP"/>
</dbReference>
<feature type="domain" description="Methyl-accepting transducer" evidence="5">
    <location>
        <begin position="271"/>
        <end position="507"/>
    </location>
</feature>
<evidence type="ECO:0000256" key="2">
    <source>
        <dbReference type="ARBA" id="ARBA00029447"/>
    </source>
</evidence>
<keyword evidence="1 3" id="KW-0807">Transducer</keyword>
<dbReference type="PROSITE" id="PS50111">
    <property type="entry name" value="CHEMOTAXIS_TRANSDUC_2"/>
    <property type="match status" value="1"/>
</dbReference>
<dbReference type="PANTHER" id="PTHR32089">
    <property type="entry name" value="METHYL-ACCEPTING CHEMOTAXIS PROTEIN MCPB"/>
    <property type="match status" value="1"/>
</dbReference>
<dbReference type="InterPro" id="IPR004090">
    <property type="entry name" value="Chemotax_Me-accpt_rcpt"/>
</dbReference>
<dbReference type="GO" id="GO:0004888">
    <property type="term" value="F:transmembrane signaling receptor activity"/>
    <property type="evidence" value="ECO:0007669"/>
    <property type="project" value="InterPro"/>
</dbReference>
<dbReference type="PRINTS" id="PR00260">
    <property type="entry name" value="CHEMTRNSDUCR"/>
</dbReference>
<dbReference type="GO" id="GO:0016020">
    <property type="term" value="C:membrane"/>
    <property type="evidence" value="ECO:0007669"/>
    <property type="project" value="InterPro"/>
</dbReference>
<dbReference type="InterPro" id="IPR047347">
    <property type="entry name" value="YvaQ-like_sensor"/>
</dbReference>
<keyword evidence="7" id="KW-1185">Reference proteome</keyword>
<evidence type="ECO:0000256" key="3">
    <source>
        <dbReference type="PROSITE-ProRule" id="PRU00284"/>
    </source>
</evidence>
<dbReference type="SUPFAM" id="SSF58104">
    <property type="entry name" value="Methyl-accepting chemotaxis protein (MCP) signaling domain"/>
    <property type="match status" value="1"/>
</dbReference>
<dbReference type="InterPro" id="IPR004089">
    <property type="entry name" value="MCPsignal_dom"/>
</dbReference>
<evidence type="ECO:0000256" key="4">
    <source>
        <dbReference type="SAM" id="MobiDB-lite"/>
    </source>
</evidence>
<reference evidence="6 7" key="1">
    <citation type="submission" date="2018-03" db="EMBL/GenBank/DDBJ databases">
        <title>Complete genome sequence of Thauera aromatica, a model organism for studying aromatic compound degradation under denitrifying conditions.</title>
        <authorList>
            <person name="Lo H.-Y."/>
            <person name="Goris T."/>
            <person name="Boll M."/>
            <person name="Mueller J.A."/>
        </authorList>
    </citation>
    <scope>NUCLEOTIDE SEQUENCE [LARGE SCALE GENOMIC DNA]</scope>
    <source>
        <strain evidence="6 7">K172</strain>
    </source>
</reference>
<dbReference type="Pfam" id="PF00015">
    <property type="entry name" value="MCPsignal"/>
    <property type="match status" value="1"/>
</dbReference>
<dbReference type="KEGG" id="tak:Tharo_1013"/>
<dbReference type="OrthoDB" id="8899037at2"/>
<dbReference type="AlphaFoldDB" id="A0A2R4BL14"/>
<accession>A0A2R4BL14</accession>
<dbReference type="EMBL" id="CP028339">
    <property type="protein sequence ID" value="AVR87952.1"/>
    <property type="molecule type" value="Genomic_DNA"/>
</dbReference>
<name>A0A2R4BL14_THAAR</name>
<organism evidence="6 7">
    <name type="scientific">Thauera aromatica K172</name>
    <dbReference type="NCBI Taxonomy" id="44139"/>
    <lineage>
        <taxon>Bacteria</taxon>
        <taxon>Pseudomonadati</taxon>
        <taxon>Pseudomonadota</taxon>
        <taxon>Betaproteobacteria</taxon>
        <taxon>Rhodocyclales</taxon>
        <taxon>Zoogloeaceae</taxon>
        <taxon>Thauera</taxon>
    </lineage>
</organism>
<protein>
    <submittedName>
        <fullName evidence="6">Methyl-accepting chemotaxis protein</fullName>
    </submittedName>
</protein>
<comment type="similarity">
    <text evidence="2">Belongs to the methyl-accepting chemotaxis (MCP) protein family.</text>
</comment>
<evidence type="ECO:0000313" key="7">
    <source>
        <dbReference type="Proteomes" id="UP000241885"/>
    </source>
</evidence>
<dbReference type="Proteomes" id="UP000241885">
    <property type="component" value="Chromosome"/>
</dbReference>
<dbReference type="GO" id="GO:0007165">
    <property type="term" value="P:signal transduction"/>
    <property type="evidence" value="ECO:0007669"/>
    <property type="project" value="UniProtKB-KW"/>
</dbReference>
<dbReference type="GO" id="GO:0006935">
    <property type="term" value="P:chemotaxis"/>
    <property type="evidence" value="ECO:0007669"/>
    <property type="project" value="InterPro"/>
</dbReference>